<dbReference type="AlphaFoldDB" id="A0A370FB36"/>
<comment type="caution">
    <text evidence="2">The sequence shown here is derived from an EMBL/GenBank/DDBJ whole genome shotgun (WGS) entry which is preliminary data.</text>
</comment>
<dbReference type="RefSeq" id="WP_114804222.1">
    <property type="nucleotide sequence ID" value="NZ_QQAV01000010.1"/>
</dbReference>
<dbReference type="Pfam" id="PF01381">
    <property type="entry name" value="HTH_3"/>
    <property type="match status" value="1"/>
</dbReference>
<dbReference type="EMBL" id="QQAV01000010">
    <property type="protein sequence ID" value="RDI20711.1"/>
    <property type="molecule type" value="Genomic_DNA"/>
</dbReference>
<evidence type="ECO:0000259" key="1">
    <source>
        <dbReference type="PROSITE" id="PS50943"/>
    </source>
</evidence>
<dbReference type="InterPro" id="IPR001387">
    <property type="entry name" value="Cro/C1-type_HTH"/>
</dbReference>
<dbReference type="GO" id="GO:0003677">
    <property type="term" value="F:DNA binding"/>
    <property type="evidence" value="ECO:0007669"/>
    <property type="project" value="InterPro"/>
</dbReference>
<dbReference type="Gene3D" id="1.10.260.40">
    <property type="entry name" value="lambda repressor-like DNA-binding domains"/>
    <property type="match status" value="1"/>
</dbReference>
<dbReference type="OrthoDB" id="7011085at2"/>
<feature type="domain" description="HTH cro/C1-type" evidence="1">
    <location>
        <begin position="13"/>
        <end position="54"/>
    </location>
</feature>
<accession>A0A370FB36</accession>
<proteinExistence type="predicted"/>
<dbReference type="SMART" id="SM00530">
    <property type="entry name" value="HTH_XRE"/>
    <property type="match status" value="1"/>
</dbReference>
<organism evidence="2 3">
    <name type="scientific">Pseudacidovorax intermedius</name>
    <dbReference type="NCBI Taxonomy" id="433924"/>
    <lineage>
        <taxon>Bacteria</taxon>
        <taxon>Pseudomonadati</taxon>
        <taxon>Pseudomonadota</taxon>
        <taxon>Betaproteobacteria</taxon>
        <taxon>Burkholderiales</taxon>
        <taxon>Comamonadaceae</taxon>
        <taxon>Pseudacidovorax</taxon>
    </lineage>
</organism>
<evidence type="ECO:0000313" key="2">
    <source>
        <dbReference type="EMBL" id="RDI20711.1"/>
    </source>
</evidence>
<protein>
    <submittedName>
        <fullName evidence="2">Helix-turn-helix protein</fullName>
    </submittedName>
</protein>
<keyword evidence="3" id="KW-1185">Reference proteome</keyword>
<dbReference type="SUPFAM" id="SSF47413">
    <property type="entry name" value="lambda repressor-like DNA-binding domains"/>
    <property type="match status" value="1"/>
</dbReference>
<sequence>MSESFSARNGAILRAERERLGHSQESFAELLGVSRGMLSRYERGVAEPGASVLMHLMATGADVAAVLGGRPAAPAEHASARTLTAEQEALLDNYENADEEGRAAARRVLSSLAQSNAARKAA</sequence>
<dbReference type="InterPro" id="IPR010982">
    <property type="entry name" value="Lambda_DNA-bd_dom_sf"/>
</dbReference>
<evidence type="ECO:0000313" key="3">
    <source>
        <dbReference type="Proteomes" id="UP000255265"/>
    </source>
</evidence>
<dbReference type="PROSITE" id="PS50943">
    <property type="entry name" value="HTH_CROC1"/>
    <property type="match status" value="1"/>
</dbReference>
<name>A0A370FB36_9BURK</name>
<dbReference type="Proteomes" id="UP000255265">
    <property type="component" value="Unassembled WGS sequence"/>
</dbReference>
<reference evidence="2 3" key="1">
    <citation type="submission" date="2018-07" db="EMBL/GenBank/DDBJ databases">
        <title>Genomic Encyclopedia of Type Strains, Phase IV (KMG-IV): sequencing the most valuable type-strain genomes for metagenomic binning, comparative biology and taxonomic classification.</title>
        <authorList>
            <person name="Goeker M."/>
        </authorList>
    </citation>
    <scope>NUCLEOTIDE SEQUENCE [LARGE SCALE GENOMIC DNA]</scope>
    <source>
        <strain evidence="2 3">DSM 21352</strain>
    </source>
</reference>
<dbReference type="CDD" id="cd00093">
    <property type="entry name" value="HTH_XRE"/>
    <property type="match status" value="1"/>
</dbReference>
<gene>
    <name evidence="2" type="ORF">DFR41_110119</name>
</gene>